<organism evidence="2">
    <name type="scientific">Picea glauca</name>
    <name type="common">White spruce</name>
    <name type="synonym">Pinus glauca</name>
    <dbReference type="NCBI Taxonomy" id="3330"/>
    <lineage>
        <taxon>Eukaryota</taxon>
        <taxon>Viridiplantae</taxon>
        <taxon>Streptophyta</taxon>
        <taxon>Embryophyta</taxon>
        <taxon>Tracheophyta</taxon>
        <taxon>Spermatophyta</taxon>
        <taxon>Pinopsida</taxon>
        <taxon>Pinidae</taxon>
        <taxon>Conifers I</taxon>
        <taxon>Pinales</taxon>
        <taxon>Pinaceae</taxon>
        <taxon>Picea</taxon>
    </lineage>
</organism>
<protein>
    <submittedName>
        <fullName evidence="2">Uncharacterized protein</fullName>
    </submittedName>
</protein>
<sequence length="132" mass="15406">MLLTMVWNHVRNELQCITYVDSQEGGSYNRHTREGGTLTETPDIAAPSYLPADKPSTQTRQKEVRIKPTSLADIKGISPIKHLTQDNKKRGTYHQRREGDITTLHYLIYNKSYRYTFERICFLYMDNPHSDE</sequence>
<reference evidence="2" key="1">
    <citation type="journal article" date="2015" name="Genome Biol. Evol.">
        <title>Organellar Genomes of White Spruce (Picea glauca): Assembly and Annotation.</title>
        <authorList>
            <person name="Jackman S.D."/>
            <person name="Warren R.L."/>
            <person name="Gibb E.A."/>
            <person name="Vandervalk B.P."/>
            <person name="Mohamadi H."/>
            <person name="Chu J."/>
            <person name="Raymond A."/>
            <person name="Pleasance S."/>
            <person name="Coope R."/>
            <person name="Wildung M.R."/>
            <person name="Ritland C.E."/>
            <person name="Bousquet J."/>
            <person name="Jones S.J."/>
            <person name="Bohlmann J."/>
            <person name="Birol I."/>
        </authorList>
    </citation>
    <scope>NUCLEOTIDE SEQUENCE [LARGE SCALE GENOMIC DNA]</scope>
    <source>
        <tissue evidence="2">Flushing bud</tissue>
    </source>
</reference>
<accession>A0A101LYP4</accession>
<geneLocation type="mitochondrion" evidence="2"/>
<evidence type="ECO:0000256" key="1">
    <source>
        <dbReference type="SAM" id="MobiDB-lite"/>
    </source>
</evidence>
<comment type="caution">
    <text evidence="2">The sequence shown here is derived from an EMBL/GenBank/DDBJ whole genome shotgun (WGS) entry which is preliminary data.</text>
</comment>
<dbReference type="AlphaFoldDB" id="A0A101LYP4"/>
<keyword evidence="2" id="KW-0496">Mitochondrion</keyword>
<name>A0A101LYP4_PICGL</name>
<evidence type="ECO:0000313" key="2">
    <source>
        <dbReference type="EMBL" id="KUM47786.1"/>
    </source>
</evidence>
<proteinExistence type="predicted"/>
<gene>
    <name evidence="2" type="ORF">ABT39_MTgene4780</name>
</gene>
<feature type="region of interest" description="Disordered" evidence="1">
    <location>
        <begin position="26"/>
        <end position="64"/>
    </location>
</feature>
<dbReference type="EMBL" id="LKAM01000006">
    <property type="protein sequence ID" value="KUM47786.1"/>
    <property type="molecule type" value="Genomic_DNA"/>
</dbReference>